<dbReference type="CDD" id="cd00570">
    <property type="entry name" value="GST_N_family"/>
    <property type="match status" value="1"/>
</dbReference>
<comment type="similarity">
    <text evidence="1">Belongs to the GST superfamily.</text>
</comment>
<dbReference type="PANTHER" id="PTHR44051">
    <property type="entry name" value="GLUTATHIONE S-TRANSFERASE-RELATED"/>
    <property type="match status" value="1"/>
</dbReference>
<reference evidence="4" key="1">
    <citation type="submission" date="2021-02" db="EMBL/GenBank/DDBJ databases">
        <authorList>
            <person name="Nowell W R."/>
        </authorList>
    </citation>
    <scope>NUCLEOTIDE SEQUENCE</scope>
</reference>
<dbReference type="Pfam" id="PF13409">
    <property type="entry name" value="GST_N_2"/>
    <property type="match status" value="1"/>
</dbReference>
<accession>A0A8S2EZS3</accession>
<organism evidence="4 6">
    <name type="scientific">Didymodactylos carnosus</name>
    <dbReference type="NCBI Taxonomy" id="1234261"/>
    <lineage>
        <taxon>Eukaryota</taxon>
        <taxon>Metazoa</taxon>
        <taxon>Spiralia</taxon>
        <taxon>Gnathifera</taxon>
        <taxon>Rotifera</taxon>
        <taxon>Eurotatoria</taxon>
        <taxon>Bdelloidea</taxon>
        <taxon>Philodinida</taxon>
        <taxon>Philodinidae</taxon>
        <taxon>Didymodactylos</taxon>
    </lineage>
</organism>
<dbReference type="Gene3D" id="1.20.1050.10">
    <property type="match status" value="1"/>
</dbReference>
<evidence type="ECO:0000313" key="6">
    <source>
        <dbReference type="Proteomes" id="UP000677228"/>
    </source>
</evidence>
<gene>
    <name evidence="4" type="ORF">OVA965_LOCUS27712</name>
    <name evidence="5" type="ORF">TMI583_LOCUS28459</name>
</gene>
<name>A0A8S2EZS3_9BILA</name>
<dbReference type="PROSITE" id="PS50404">
    <property type="entry name" value="GST_NTER"/>
    <property type="match status" value="1"/>
</dbReference>
<dbReference type="Proteomes" id="UP000682733">
    <property type="component" value="Unassembled WGS sequence"/>
</dbReference>
<dbReference type="SUPFAM" id="SSF52833">
    <property type="entry name" value="Thioredoxin-like"/>
    <property type="match status" value="1"/>
</dbReference>
<dbReference type="InterPro" id="IPR040079">
    <property type="entry name" value="Glutathione_S-Trfase"/>
</dbReference>
<dbReference type="InterPro" id="IPR004046">
    <property type="entry name" value="GST_C"/>
</dbReference>
<evidence type="ECO:0000259" key="2">
    <source>
        <dbReference type="PROSITE" id="PS50404"/>
    </source>
</evidence>
<proteinExistence type="inferred from homology"/>
<dbReference type="EMBL" id="CAJOBA010040020">
    <property type="protein sequence ID" value="CAF4087442.1"/>
    <property type="molecule type" value="Genomic_DNA"/>
</dbReference>
<evidence type="ECO:0000313" key="5">
    <source>
        <dbReference type="EMBL" id="CAF4087442.1"/>
    </source>
</evidence>
<feature type="domain" description="GST C-terminal" evidence="3">
    <location>
        <begin position="96"/>
        <end position="230"/>
    </location>
</feature>
<feature type="domain" description="GST N-terminal" evidence="2">
    <location>
        <begin position="6"/>
        <end position="90"/>
    </location>
</feature>
<dbReference type="Pfam" id="PF14497">
    <property type="entry name" value="GST_C_3"/>
    <property type="match status" value="1"/>
</dbReference>
<dbReference type="InterPro" id="IPR036282">
    <property type="entry name" value="Glutathione-S-Trfase_C_sf"/>
</dbReference>
<dbReference type="InterPro" id="IPR036249">
    <property type="entry name" value="Thioredoxin-like_sf"/>
</dbReference>
<dbReference type="EMBL" id="CAJNOK010018456">
    <property type="protein sequence ID" value="CAF1282682.1"/>
    <property type="molecule type" value="Genomic_DNA"/>
</dbReference>
<dbReference type="SUPFAM" id="SSF47616">
    <property type="entry name" value="GST C-terminal domain-like"/>
    <property type="match status" value="1"/>
</dbReference>
<evidence type="ECO:0008006" key="7">
    <source>
        <dbReference type="Google" id="ProtNLM"/>
    </source>
</evidence>
<dbReference type="AlphaFoldDB" id="A0A8S2EZS3"/>
<dbReference type="Proteomes" id="UP000677228">
    <property type="component" value="Unassembled WGS sequence"/>
</dbReference>
<dbReference type="InterPro" id="IPR010987">
    <property type="entry name" value="Glutathione-S-Trfase_C-like"/>
</dbReference>
<dbReference type="PROSITE" id="PS50405">
    <property type="entry name" value="GST_CTER"/>
    <property type="match status" value="1"/>
</dbReference>
<sequence length="230" mass="26025">MSSTKCNLSVIGLPFSTFTRTITLALHYHQIRFIQQSCRPHSDLANAHHPLGFVPTLIDHNPSNDNGKDFEVWESQAIARYLDSSYLKWPGHDVSNKFTNAKVDMMINLASNHVFPAVEHGVVKVRLALEEQGKTDKDIVDAVAEGISKLKKIFSVVETFLCQQDGRWVIGQSLTWADFFLYPPLADLKAVSEGIVLNDFPRLKTWMDEMEGLDACKKTYEGTLANERWQ</sequence>
<comment type="caution">
    <text evidence="4">The sequence shown here is derived from an EMBL/GenBank/DDBJ whole genome shotgun (WGS) entry which is preliminary data.</text>
</comment>
<evidence type="ECO:0000313" key="4">
    <source>
        <dbReference type="EMBL" id="CAF1282682.1"/>
    </source>
</evidence>
<dbReference type="Gene3D" id="3.40.30.10">
    <property type="entry name" value="Glutaredoxin"/>
    <property type="match status" value="1"/>
</dbReference>
<dbReference type="InterPro" id="IPR004045">
    <property type="entry name" value="Glutathione_S-Trfase_N"/>
</dbReference>
<dbReference type="SFLD" id="SFLDS00019">
    <property type="entry name" value="Glutathione_Transferase_(cytos"/>
    <property type="match status" value="1"/>
</dbReference>
<evidence type="ECO:0000259" key="3">
    <source>
        <dbReference type="PROSITE" id="PS50405"/>
    </source>
</evidence>
<protein>
    <recommendedName>
        <fullName evidence="7">Glutathione S-transferase</fullName>
    </recommendedName>
</protein>
<dbReference type="CDD" id="cd00299">
    <property type="entry name" value="GST_C_family"/>
    <property type="match status" value="1"/>
</dbReference>
<evidence type="ECO:0000256" key="1">
    <source>
        <dbReference type="ARBA" id="ARBA00007409"/>
    </source>
</evidence>
<dbReference type="PANTHER" id="PTHR44051:SF9">
    <property type="entry name" value="GLUTATHIONE S-TRANSFERASE 1"/>
    <property type="match status" value="1"/>
</dbReference>